<organism evidence="2 3">
    <name type="scientific">Prunus armeniaca</name>
    <name type="common">Apricot</name>
    <name type="synonym">Armeniaca vulgaris</name>
    <dbReference type="NCBI Taxonomy" id="36596"/>
    <lineage>
        <taxon>Eukaryota</taxon>
        <taxon>Viridiplantae</taxon>
        <taxon>Streptophyta</taxon>
        <taxon>Embryophyta</taxon>
        <taxon>Tracheophyta</taxon>
        <taxon>Spermatophyta</taxon>
        <taxon>Magnoliopsida</taxon>
        <taxon>eudicotyledons</taxon>
        <taxon>Gunneridae</taxon>
        <taxon>Pentapetalae</taxon>
        <taxon>rosids</taxon>
        <taxon>fabids</taxon>
        <taxon>Rosales</taxon>
        <taxon>Rosaceae</taxon>
        <taxon>Amygdaloideae</taxon>
        <taxon>Amygdaleae</taxon>
        <taxon>Prunus</taxon>
    </lineage>
</organism>
<evidence type="ECO:0000313" key="3">
    <source>
        <dbReference type="Proteomes" id="UP000507245"/>
    </source>
</evidence>
<feature type="region of interest" description="Disordered" evidence="1">
    <location>
        <begin position="1"/>
        <end position="32"/>
    </location>
</feature>
<sequence length="63" mass="6827">MTEPGQGTPNTSILGNAMYTPRPGSVRSNTQNGKPSLAVILLREIMKELCKTRKVAEKALEKA</sequence>
<dbReference type="Proteomes" id="UP000507245">
    <property type="component" value="Unassembled WGS sequence"/>
</dbReference>
<name>A0A6J5X3C0_PRUAR</name>
<evidence type="ECO:0000256" key="1">
    <source>
        <dbReference type="SAM" id="MobiDB-lite"/>
    </source>
</evidence>
<accession>A0A6J5X3C0</accession>
<dbReference type="AlphaFoldDB" id="A0A6J5X3C0"/>
<evidence type="ECO:0000313" key="2">
    <source>
        <dbReference type="EMBL" id="CAB4308526.1"/>
    </source>
</evidence>
<proteinExistence type="predicted"/>
<reference evidence="3" key="1">
    <citation type="journal article" date="2020" name="Genome Biol.">
        <title>Gamete binning: chromosome-level and haplotype-resolved genome assembly enabled by high-throughput single-cell sequencing of gamete genomes.</title>
        <authorList>
            <person name="Campoy J.A."/>
            <person name="Sun H."/>
            <person name="Goel M."/>
            <person name="Jiao W.-B."/>
            <person name="Folz-Donahue K."/>
            <person name="Wang N."/>
            <person name="Rubio M."/>
            <person name="Liu C."/>
            <person name="Kukat C."/>
            <person name="Ruiz D."/>
            <person name="Huettel B."/>
            <person name="Schneeberger K."/>
        </authorList>
    </citation>
    <scope>NUCLEOTIDE SEQUENCE [LARGE SCALE GENOMIC DNA]</scope>
    <source>
        <strain evidence="3">cv. Rojo Pasion</strain>
    </source>
</reference>
<dbReference type="EMBL" id="CAEKKB010000004">
    <property type="protein sequence ID" value="CAB4308526.1"/>
    <property type="molecule type" value="Genomic_DNA"/>
</dbReference>
<gene>
    <name evidence="2" type="ORF">ORAREDHAP_LOCUS28045</name>
</gene>
<keyword evidence="3" id="KW-1185">Reference proteome</keyword>
<feature type="compositionally biased region" description="Polar residues" evidence="1">
    <location>
        <begin position="1"/>
        <end position="14"/>
    </location>
</feature>
<protein>
    <submittedName>
        <fullName evidence="2">Uncharacterized protein</fullName>
    </submittedName>
</protein>